<dbReference type="OrthoDB" id="3261666at2759"/>
<accession>A0A4Y7SGA5</accession>
<protein>
    <submittedName>
        <fullName evidence="2">Uncharacterized protein</fullName>
    </submittedName>
</protein>
<keyword evidence="1" id="KW-0812">Transmembrane</keyword>
<evidence type="ECO:0000256" key="1">
    <source>
        <dbReference type="SAM" id="Phobius"/>
    </source>
</evidence>
<feature type="transmembrane region" description="Helical" evidence="1">
    <location>
        <begin position="88"/>
        <end position="107"/>
    </location>
</feature>
<feature type="non-terminal residue" evidence="2">
    <location>
        <position position="1"/>
    </location>
</feature>
<dbReference type="EMBL" id="QPFP01000128">
    <property type="protein sequence ID" value="TEB20926.1"/>
    <property type="molecule type" value="Genomic_DNA"/>
</dbReference>
<keyword evidence="1" id="KW-0472">Membrane</keyword>
<keyword evidence="3" id="KW-1185">Reference proteome</keyword>
<comment type="caution">
    <text evidence="2">The sequence shown here is derived from an EMBL/GenBank/DDBJ whole genome shotgun (WGS) entry which is preliminary data.</text>
</comment>
<reference evidence="2 3" key="1">
    <citation type="journal article" date="2019" name="Nat. Ecol. Evol.">
        <title>Megaphylogeny resolves global patterns of mushroom evolution.</title>
        <authorList>
            <person name="Varga T."/>
            <person name="Krizsan K."/>
            <person name="Foldi C."/>
            <person name="Dima B."/>
            <person name="Sanchez-Garcia M."/>
            <person name="Sanchez-Ramirez S."/>
            <person name="Szollosi G.J."/>
            <person name="Szarkandi J.G."/>
            <person name="Papp V."/>
            <person name="Albert L."/>
            <person name="Andreopoulos W."/>
            <person name="Angelini C."/>
            <person name="Antonin V."/>
            <person name="Barry K.W."/>
            <person name="Bougher N.L."/>
            <person name="Buchanan P."/>
            <person name="Buyck B."/>
            <person name="Bense V."/>
            <person name="Catcheside P."/>
            <person name="Chovatia M."/>
            <person name="Cooper J."/>
            <person name="Damon W."/>
            <person name="Desjardin D."/>
            <person name="Finy P."/>
            <person name="Geml J."/>
            <person name="Haridas S."/>
            <person name="Hughes K."/>
            <person name="Justo A."/>
            <person name="Karasinski D."/>
            <person name="Kautmanova I."/>
            <person name="Kiss B."/>
            <person name="Kocsube S."/>
            <person name="Kotiranta H."/>
            <person name="LaButti K.M."/>
            <person name="Lechner B.E."/>
            <person name="Liimatainen K."/>
            <person name="Lipzen A."/>
            <person name="Lukacs Z."/>
            <person name="Mihaltcheva S."/>
            <person name="Morgado L.N."/>
            <person name="Niskanen T."/>
            <person name="Noordeloos M.E."/>
            <person name="Ohm R.A."/>
            <person name="Ortiz-Santana B."/>
            <person name="Ovrebo C."/>
            <person name="Racz N."/>
            <person name="Riley R."/>
            <person name="Savchenko A."/>
            <person name="Shiryaev A."/>
            <person name="Soop K."/>
            <person name="Spirin V."/>
            <person name="Szebenyi C."/>
            <person name="Tomsovsky M."/>
            <person name="Tulloss R.E."/>
            <person name="Uehling J."/>
            <person name="Grigoriev I.V."/>
            <person name="Vagvolgyi C."/>
            <person name="Papp T."/>
            <person name="Martin F.M."/>
            <person name="Miettinen O."/>
            <person name="Hibbett D.S."/>
            <person name="Nagy L.G."/>
        </authorList>
    </citation>
    <scope>NUCLEOTIDE SEQUENCE [LARGE SCALE GENOMIC DNA]</scope>
    <source>
        <strain evidence="2 3">FP101781</strain>
    </source>
</reference>
<name>A0A4Y7SGA5_COPMI</name>
<gene>
    <name evidence="2" type="ORF">FA13DRAFT_1644032</name>
</gene>
<evidence type="ECO:0000313" key="3">
    <source>
        <dbReference type="Proteomes" id="UP000298030"/>
    </source>
</evidence>
<dbReference type="Proteomes" id="UP000298030">
    <property type="component" value="Unassembled WGS sequence"/>
</dbReference>
<sequence length="109" mass="12164">PPMTPIEPVFAIHSSSSSQAPRVRWNESAQPIPMRSNTEDTLLPRWGEKGDDFWFSMVAHSEEKAPGGKGASMWLRKTRSRTNRLSKWVWFIGLILRAIGAVIGSGVCL</sequence>
<keyword evidence="1" id="KW-1133">Transmembrane helix</keyword>
<dbReference type="STRING" id="71717.A0A4Y7SGA5"/>
<evidence type="ECO:0000313" key="2">
    <source>
        <dbReference type="EMBL" id="TEB20926.1"/>
    </source>
</evidence>
<organism evidence="2 3">
    <name type="scientific">Coprinellus micaceus</name>
    <name type="common">Glistening ink-cap mushroom</name>
    <name type="synonym">Coprinus micaceus</name>
    <dbReference type="NCBI Taxonomy" id="71717"/>
    <lineage>
        <taxon>Eukaryota</taxon>
        <taxon>Fungi</taxon>
        <taxon>Dikarya</taxon>
        <taxon>Basidiomycota</taxon>
        <taxon>Agaricomycotina</taxon>
        <taxon>Agaricomycetes</taxon>
        <taxon>Agaricomycetidae</taxon>
        <taxon>Agaricales</taxon>
        <taxon>Agaricineae</taxon>
        <taxon>Psathyrellaceae</taxon>
        <taxon>Coprinellus</taxon>
    </lineage>
</organism>
<dbReference type="AlphaFoldDB" id="A0A4Y7SGA5"/>
<proteinExistence type="predicted"/>